<dbReference type="Pfam" id="PF13530">
    <property type="entry name" value="SCP2_2"/>
    <property type="match status" value="1"/>
</dbReference>
<dbReference type="EMBL" id="CP037940">
    <property type="protein sequence ID" value="QBO37064.1"/>
    <property type="molecule type" value="Genomic_DNA"/>
</dbReference>
<dbReference type="PANTHER" id="PTHR37817">
    <property type="entry name" value="N-ACETYLTRANSFERASE EIS"/>
    <property type="match status" value="1"/>
</dbReference>
<dbReference type="InterPro" id="IPR041380">
    <property type="entry name" value="Acetyltransf_17"/>
</dbReference>
<reference evidence="4" key="1">
    <citation type="submission" date="2019-03" db="EMBL/GenBank/DDBJ databases">
        <title>Weissella sp. 26KH-42 Genome sequencing.</title>
        <authorList>
            <person name="Heo J."/>
            <person name="Kim S.-J."/>
            <person name="Kim J.-S."/>
            <person name="Hong S.-B."/>
            <person name="Kwon S.-W."/>
        </authorList>
    </citation>
    <scope>NUCLEOTIDE SEQUENCE [LARGE SCALE GENOMIC DNA]</scope>
    <source>
        <strain evidence="4">26KH-42</strain>
    </source>
</reference>
<keyword evidence="3" id="KW-0808">Transferase</keyword>
<dbReference type="Proteomes" id="UP000292886">
    <property type="component" value="Chromosome"/>
</dbReference>
<dbReference type="AlphaFoldDB" id="A0A4P6YW56"/>
<gene>
    <name evidence="3" type="ORF">EQG49_11665</name>
</gene>
<dbReference type="PANTHER" id="PTHR37817:SF1">
    <property type="entry name" value="N-ACETYLTRANSFERASE EIS"/>
    <property type="match status" value="1"/>
</dbReference>
<dbReference type="GO" id="GO:0030649">
    <property type="term" value="P:aminoglycoside antibiotic catabolic process"/>
    <property type="evidence" value="ECO:0007669"/>
    <property type="project" value="TreeGrafter"/>
</dbReference>
<dbReference type="Gene3D" id="3.40.630.30">
    <property type="match status" value="2"/>
</dbReference>
<dbReference type="SUPFAM" id="SSF55718">
    <property type="entry name" value="SCP-like"/>
    <property type="match status" value="1"/>
</dbReference>
<name>A0A4P6YW56_9LACO</name>
<dbReference type="InterPro" id="IPR036527">
    <property type="entry name" value="SCP2_sterol-bd_dom_sf"/>
</dbReference>
<dbReference type="Gene3D" id="3.30.1050.10">
    <property type="entry name" value="SCP2 sterol-binding domain"/>
    <property type="match status" value="1"/>
</dbReference>
<sequence length="413" mass="47251">MRGLLIVCKELYKFMREQLMIEKLTKTDYAELFALIKYAFHKVPTGGETAFNFFAEHSLNYSFKSDGKISSDVIVTPFDVDFWGTTYKATGIGYVASYPETRGNGGIRELMARILDDEYADGVVISYLAPFSYGFYRRFGYEQIFNHMQLTWAASDFPHGAKTAGDIKRLSFDEAQPLMAAVYRDNPEMHRGALKRASWWWQYWYGKKLAGLNFAIYFDDAGQPQGYVIYNFDGMNFNIKEWVNTTMAAQNATTRFIQSHAGAFDTFTYVSPQSDATKIRVLQQMPEPNRAKAELVPDMQARIVNLVEFLNQYPVRNYVSRSFVMAVHDDNATWNDGAFAVAENWQTQKLATPPAEAEVDFSTDIQALTQWLMGYRTFAELVFAGRITVAEDLDVAEFDRLVQIEKPILADYF</sequence>
<accession>A0A4P6YW56</accession>
<protein>
    <submittedName>
        <fullName evidence="3">GNAT family N-acetyltransferase</fullName>
    </submittedName>
</protein>
<proteinExistence type="predicted"/>
<feature type="domain" description="Enhanced intracellular survival protein" evidence="1">
    <location>
        <begin position="307"/>
        <end position="409"/>
    </location>
</feature>
<evidence type="ECO:0000259" key="2">
    <source>
        <dbReference type="Pfam" id="PF17668"/>
    </source>
</evidence>
<dbReference type="InterPro" id="IPR051554">
    <property type="entry name" value="Acetyltransferase_Eis"/>
</dbReference>
<dbReference type="SUPFAM" id="SSF55729">
    <property type="entry name" value="Acyl-CoA N-acyltransferases (Nat)"/>
    <property type="match status" value="1"/>
</dbReference>
<keyword evidence="4" id="KW-1185">Reference proteome</keyword>
<evidence type="ECO:0000313" key="4">
    <source>
        <dbReference type="Proteomes" id="UP000292886"/>
    </source>
</evidence>
<dbReference type="Pfam" id="PF17668">
    <property type="entry name" value="Acetyltransf_17"/>
    <property type="match status" value="1"/>
</dbReference>
<dbReference type="OrthoDB" id="9768284at2"/>
<dbReference type="Pfam" id="PF13527">
    <property type="entry name" value="Acetyltransf_9"/>
    <property type="match status" value="1"/>
</dbReference>
<organism evidence="3 4">
    <name type="scientific">Periweissella cryptocerci</name>
    <dbReference type="NCBI Taxonomy" id="2506420"/>
    <lineage>
        <taxon>Bacteria</taxon>
        <taxon>Bacillati</taxon>
        <taxon>Bacillota</taxon>
        <taxon>Bacilli</taxon>
        <taxon>Lactobacillales</taxon>
        <taxon>Lactobacillaceae</taxon>
        <taxon>Periweissella</taxon>
    </lineage>
</organism>
<feature type="domain" description="Eis-like acetyltransferase" evidence="2">
    <location>
        <begin position="192"/>
        <end position="279"/>
    </location>
</feature>
<evidence type="ECO:0000259" key="1">
    <source>
        <dbReference type="Pfam" id="PF13530"/>
    </source>
</evidence>
<dbReference type="GO" id="GO:0034069">
    <property type="term" value="F:aminoglycoside N-acetyltransferase activity"/>
    <property type="evidence" value="ECO:0007669"/>
    <property type="project" value="TreeGrafter"/>
</dbReference>
<dbReference type="InterPro" id="IPR016181">
    <property type="entry name" value="Acyl_CoA_acyltransferase"/>
</dbReference>
<dbReference type="KEGG" id="wei:EQG49_11665"/>
<dbReference type="InterPro" id="IPR025559">
    <property type="entry name" value="Eis_dom"/>
</dbReference>
<evidence type="ECO:0000313" key="3">
    <source>
        <dbReference type="EMBL" id="QBO37064.1"/>
    </source>
</evidence>